<dbReference type="EMBL" id="JACHVB010000052">
    <property type="protein sequence ID" value="MBC2595789.1"/>
    <property type="molecule type" value="Genomic_DNA"/>
</dbReference>
<protein>
    <recommendedName>
        <fullName evidence="3">Tail specific protease domain-containing protein</fullName>
    </recommendedName>
</protein>
<name>A0A842HHI4_9BACT</name>
<keyword evidence="2" id="KW-0732">Signal</keyword>
<gene>
    <name evidence="4" type="ORF">H5P28_16095</name>
</gene>
<dbReference type="RefSeq" id="WP_185676720.1">
    <property type="nucleotide sequence ID" value="NZ_JACHVB010000052.1"/>
</dbReference>
<dbReference type="SUPFAM" id="SSF52096">
    <property type="entry name" value="ClpP/crotonase"/>
    <property type="match status" value="1"/>
</dbReference>
<dbReference type="GO" id="GO:0006508">
    <property type="term" value="P:proteolysis"/>
    <property type="evidence" value="ECO:0007669"/>
    <property type="project" value="InterPro"/>
</dbReference>
<organism evidence="4 5">
    <name type="scientific">Ruficoccus amylovorans</name>
    <dbReference type="NCBI Taxonomy" id="1804625"/>
    <lineage>
        <taxon>Bacteria</taxon>
        <taxon>Pseudomonadati</taxon>
        <taxon>Verrucomicrobiota</taxon>
        <taxon>Opitutia</taxon>
        <taxon>Puniceicoccales</taxon>
        <taxon>Cerasicoccaceae</taxon>
        <taxon>Ruficoccus</taxon>
    </lineage>
</organism>
<reference evidence="4 5" key="1">
    <citation type="submission" date="2020-07" db="EMBL/GenBank/DDBJ databases">
        <authorList>
            <person name="Feng X."/>
        </authorList>
    </citation>
    <scope>NUCLEOTIDE SEQUENCE [LARGE SCALE GENOMIC DNA]</scope>
    <source>
        <strain evidence="4 5">JCM31066</strain>
    </source>
</reference>
<sequence length="310" mass="32418">MNLLLTALGALALPLTGAVAAPAAEGDASASGTPPAVTAAAATEAADNSASGAAEGLPSAESLMAEELAAHSQQELVWRGLAALYPEKVLTVPPPELPGHSPAPPLKADLPRGVTYLRIYDPSLGLAMLDTVKDPQKLILDLRFCSTPAPKKFLNRLNKLGEERPVIVLVNRRTAGEIEIQLADLQAKKKILTVGTPTAGQTGTYIPVPGMMHFYVLESEILTADGQSLLGKGLTPSVAVEADPQADYLAYHLVERGTAVESVLQMQFAPRNGTSAESPEKDQAATIDAVLQRGMDVIVALQVMGLLPPS</sequence>
<dbReference type="Pfam" id="PF03572">
    <property type="entry name" value="Peptidase_S41"/>
    <property type="match status" value="1"/>
</dbReference>
<keyword evidence="5" id="KW-1185">Reference proteome</keyword>
<evidence type="ECO:0000256" key="2">
    <source>
        <dbReference type="SAM" id="SignalP"/>
    </source>
</evidence>
<feature type="domain" description="Tail specific protease" evidence="3">
    <location>
        <begin position="162"/>
        <end position="239"/>
    </location>
</feature>
<feature type="region of interest" description="Disordered" evidence="1">
    <location>
        <begin position="25"/>
        <end position="44"/>
    </location>
</feature>
<dbReference type="InterPro" id="IPR029045">
    <property type="entry name" value="ClpP/crotonase-like_dom_sf"/>
</dbReference>
<evidence type="ECO:0000313" key="5">
    <source>
        <dbReference type="Proteomes" id="UP000546464"/>
    </source>
</evidence>
<evidence type="ECO:0000259" key="3">
    <source>
        <dbReference type="Pfam" id="PF03572"/>
    </source>
</evidence>
<dbReference type="Proteomes" id="UP000546464">
    <property type="component" value="Unassembled WGS sequence"/>
</dbReference>
<evidence type="ECO:0000256" key="1">
    <source>
        <dbReference type="SAM" id="MobiDB-lite"/>
    </source>
</evidence>
<accession>A0A842HHI4</accession>
<proteinExistence type="predicted"/>
<evidence type="ECO:0000313" key="4">
    <source>
        <dbReference type="EMBL" id="MBC2595789.1"/>
    </source>
</evidence>
<comment type="caution">
    <text evidence="4">The sequence shown here is derived from an EMBL/GenBank/DDBJ whole genome shotgun (WGS) entry which is preliminary data.</text>
</comment>
<dbReference type="Gene3D" id="3.90.226.10">
    <property type="entry name" value="2-enoyl-CoA Hydratase, Chain A, domain 1"/>
    <property type="match status" value="1"/>
</dbReference>
<dbReference type="InterPro" id="IPR005151">
    <property type="entry name" value="Tail-specific_protease"/>
</dbReference>
<dbReference type="AlphaFoldDB" id="A0A842HHI4"/>
<feature type="signal peptide" evidence="2">
    <location>
        <begin position="1"/>
        <end position="20"/>
    </location>
</feature>
<dbReference type="GO" id="GO:0008236">
    <property type="term" value="F:serine-type peptidase activity"/>
    <property type="evidence" value="ECO:0007669"/>
    <property type="project" value="InterPro"/>
</dbReference>
<feature type="chain" id="PRO_5032836549" description="Tail specific protease domain-containing protein" evidence="2">
    <location>
        <begin position="21"/>
        <end position="310"/>
    </location>
</feature>